<evidence type="ECO:0000313" key="2">
    <source>
        <dbReference type="Proteomes" id="UP000054783"/>
    </source>
</evidence>
<dbReference type="EMBL" id="JYDQ01000368">
    <property type="protein sequence ID" value="KRY08069.1"/>
    <property type="molecule type" value="Genomic_DNA"/>
</dbReference>
<protein>
    <submittedName>
        <fullName evidence="1">Uncharacterized protein</fullName>
    </submittedName>
</protein>
<comment type="caution">
    <text evidence="1">The sequence shown here is derived from an EMBL/GenBank/DDBJ whole genome shotgun (WGS) entry which is preliminary data.</text>
</comment>
<keyword evidence="2" id="KW-1185">Reference proteome</keyword>
<dbReference type="Proteomes" id="UP000054783">
    <property type="component" value="Unassembled WGS sequence"/>
</dbReference>
<name>A0A0V0Z6A0_9BILA</name>
<sequence length="65" mass="6777">MPLGNPHPDLLRCVQFPSHQGSALTISSGGAAVSHKAQAKGVDLEQPFDVIVPSQQLNVPKFSAG</sequence>
<proteinExistence type="predicted"/>
<evidence type="ECO:0000313" key="1">
    <source>
        <dbReference type="EMBL" id="KRY08069.1"/>
    </source>
</evidence>
<accession>A0A0V0Z6A0</accession>
<gene>
    <name evidence="1" type="ORF">T12_435</name>
</gene>
<organism evidence="1 2">
    <name type="scientific">Trichinella patagoniensis</name>
    <dbReference type="NCBI Taxonomy" id="990121"/>
    <lineage>
        <taxon>Eukaryota</taxon>
        <taxon>Metazoa</taxon>
        <taxon>Ecdysozoa</taxon>
        <taxon>Nematoda</taxon>
        <taxon>Enoplea</taxon>
        <taxon>Dorylaimia</taxon>
        <taxon>Trichinellida</taxon>
        <taxon>Trichinellidae</taxon>
        <taxon>Trichinella</taxon>
    </lineage>
</organism>
<dbReference type="AlphaFoldDB" id="A0A0V0Z6A0"/>
<reference evidence="1 2" key="1">
    <citation type="submission" date="2015-01" db="EMBL/GenBank/DDBJ databases">
        <title>Evolution of Trichinella species and genotypes.</title>
        <authorList>
            <person name="Korhonen P.K."/>
            <person name="Edoardo P."/>
            <person name="Giuseppe L.R."/>
            <person name="Gasser R.B."/>
        </authorList>
    </citation>
    <scope>NUCLEOTIDE SEQUENCE [LARGE SCALE GENOMIC DNA]</scope>
    <source>
        <strain evidence="1">ISS2496</strain>
    </source>
</reference>